<sequence length="474" mass="51563">MTALKTSTTIKKGDIISPFLDVEIRKDSTVVVNGHEVQHNSTKFNAIVVCGYLVALDDFHPDESVSLNINQFTYRLDAPIQLGEERIGGFQVLPVDAQQALYRFADEPVREAAVLDGFVPNSNQDHDSAPKVVVAPNTSASPAARGQLVTISKEAFAVGDVAFASRGISMPFPLRTTVALPQDKHLRLTGGAEFLQHSCQPNLVIEIDGDTVRGVAVRPIAAGELLTYNYLTTEWDVARPFRCQCNVFSCYGLIQGFKHLEPEQQQHLLPTVSQAVRNKYSAPAQRAATLDLLSRDALLAPDRSGELTAITSVPAGTVLTAVQRYRIGVRELFADNLRIPHACTPNTAIIEGRLCALSTLRPGERLTINVALLAYHAPVPFTCECGSTSCVKLVEGFKGLSDEQKDAWMNLTEPSVRLEATKGGYNIRSSSSYVTVRDNGAMGQATFAAKSIVKGTRFFRTTGLVIPFPTVYTI</sequence>
<organism evidence="2 3">
    <name type="scientific">Bodo saltans</name>
    <name type="common">Flagellated protozoan</name>
    <dbReference type="NCBI Taxonomy" id="75058"/>
    <lineage>
        <taxon>Eukaryota</taxon>
        <taxon>Discoba</taxon>
        <taxon>Euglenozoa</taxon>
        <taxon>Kinetoplastea</taxon>
        <taxon>Metakinetoplastina</taxon>
        <taxon>Eubodonida</taxon>
        <taxon>Bodonidae</taxon>
        <taxon>Bodo</taxon>
    </lineage>
</organism>
<keyword evidence="3" id="KW-1185">Reference proteome</keyword>
<dbReference type="Pfam" id="PF00856">
    <property type="entry name" value="SET"/>
    <property type="match status" value="1"/>
</dbReference>
<protein>
    <recommendedName>
        <fullName evidence="1">SET domain-containing protein</fullName>
    </recommendedName>
</protein>
<dbReference type="PANTHER" id="PTHR12350">
    <property type="entry name" value="HISTONE-LYSINE N-METHYLTRANSFERASE-RELATED"/>
    <property type="match status" value="1"/>
</dbReference>
<dbReference type="Gene3D" id="2.170.270.10">
    <property type="entry name" value="SET domain"/>
    <property type="match status" value="1"/>
</dbReference>
<dbReference type="Proteomes" id="UP000051952">
    <property type="component" value="Unassembled WGS sequence"/>
</dbReference>
<dbReference type="OrthoDB" id="5984008at2759"/>
<dbReference type="InterPro" id="IPR001214">
    <property type="entry name" value="SET_dom"/>
</dbReference>
<feature type="domain" description="SET" evidence="1">
    <location>
        <begin position="5"/>
        <end position="230"/>
    </location>
</feature>
<name>A0A0S4JQ67_BODSA</name>
<reference evidence="3" key="1">
    <citation type="submission" date="2015-09" db="EMBL/GenBank/DDBJ databases">
        <authorList>
            <consortium name="Pathogen Informatics"/>
        </authorList>
    </citation>
    <scope>NUCLEOTIDE SEQUENCE [LARGE SCALE GENOMIC DNA]</scope>
    <source>
        <strain evidence="3">Lake Konstanz</strain>
    </source>
</reference>
<evidence type="ECO:0000259" key="1">
    <source>
        <dbReference type="Pfam" id="PF00856"/>
    </source>
</evidence>
<feature type="non-terminal residue" evidence="2">
    <location>
        <position position="474"/>
    </location>
</feature>
<evidence type="ECO:0000313" key="3">
    <source>
        <dbReference type="Proteomes" id="UP000051952"/>
    </source>
</evidence>
<dbReference type="InterPro" id="IPR053201">
    <property type="entry name" value="Flavunoidine_N-MTase"/>
</dbReference>
<dbReference type="SUPFAM" id="SSF82199">
    <property type="entry name" value="SET domain"/>
    <property type="match status" value="2"/>
</dbReference>
<evidence type="ECO:0000313" key="2">
    <source>
        <dbReference type="EMBL" id="CUG92657.1"/>
    </source>
</evidence>
<dbReference type="PANTHER" id="PTHR12350:SF21">
    <property type="entry name" value="SET DOMAIN-CONTAINING PROTEIN"/>
    <property type="match status" value="1"/>
</dbReference>
<accession>A0A0S4JQ67</accession>
<dbReference type="InterPro" id="IPR046341">
    <property type="entry name" value="SET_dom_sf"/>
</dbReference>
<dbReference type="EMBL" id="CYKH01002074">
    <property type="protein sequence ID" value="CUG92657.1"/>
    <property type="molecule type" value="Genomic_DNA"/>
</dbReference>
<gene>
    <name evidence="2" type="ORF">BSAL_38710</name>
</gene>
<dbReference type="VEuPathDB" id="TriTrypDB:BSAL_38710"/>
<proteinExistence type="predicted"/>
<dbReference type="AlphaFoldDB" id="A0A0S4JQ67"/>